<dbReference type="Pfam" id="PF04775">
    <property type="entry name" value="Bile_Hydr_Trans"/>
    <property type="match status" value="1"/>
</dbReference>
<dbReference type="Gene3D" id="2.60.40.2240">
    <property type="entry name" value="Acyl-CoA thioester hydrolase/BAAT N-terminal domain"/>
    <property type="match status" value="1"/>
</dbReference>
<dbReference type="InterPro" id="IPR029058">
    <property type="entry name" value="AB_hydrolase_fold"/>
</dbReference>
<dbReference type="PANTHER" id="PTHR10824:SF4">
    <property type="entry name" value="ACYL-COENZYME A THIOESTERASE 1-LIKE"/>
    <property type="match status" value="1"/>
</dbReference>
<dbReference type="AlphaFoldDB" id="A0AA41QN51"/>
<evidence type="ECO:0000259" key="4">
    <source>
        <dbReference type="Pfam" id="PF08840"/>
    </source>
</evidence>
<keyword evidence="6" id="KW-1185">Reference proteome</keyword>
<feature type="domain" description="BAAT/Acyl-CoA thioester hydrolase C-terminal" evidence="4">
    <location>
        <begin position="197"/>
        <end position="422"/>
    </location>
</feature>
<gene>
    <name evidence="5" type="ORF">ML536_13875</name>
</gene>
<feature type="active site" description="Charge relay system" evidence="2">
    <location>
        <position position="226"/>
    </location>
</feature>
<reference evidence="5" key="1">
    <citation type="submission" date="2022-03" db="EMBL/GenBank/DDBJ databases">
        <title>The complete genome sequence of a Methyloterrigena soli.</title>
        <authorList>
            <person name="Zi Z."/>
        </authorList>
    </citation>
    <scope>NUCLEOTIDE SEQUENCE</scope>
    <source>
        <strain evidence="5">M48</strain>
    </source>
</reference>
<dbReference type="PIRSF" id="PIRSF016521">
    <property type="entry name" value="Acyl-CoA_hydro"/>
    <property type="match status" value="1"/>
</dbReference>
<sequence length="428" mass="45436">MTLTISITPEIELIDVPRQIRVSGARPGSEVTIVARSSGPGGSVWQAEATFAADADGTVDPGRDAPVRGDYAGVSAMGLIWSQHEAEPATRAKGGAASVEDVVTEITVRAGGEEARAGMTQILAAKGVTRREILEDGVSGVLYMPATDGPHPGVVILNGSGGGMNEPRAALYASRGYAALALGYFRAPGLSDWINDVPLEYFRDAFAWFRRSVVLKDDFVAITGQSRGGELVLLIAATYPEAVSAVMAYVPASCVHSAQSAGDPARGRLAATWTLDGRPLPHLWDGNRTGTYAPYDNGPEPKRHEYALLTAMADQAAVERARIPVEKITAPVLLINGTDDGWWPTDYHCDIIVERMRGAGRHVERLRFEDAGHSILFPYVPTTVITAAHPVSGIVSTSGGTPAANARANAESWAGVLDFLNRVQKKDA</sequence>
<evidence type="ECO:0000313" key="6">
    <source>
        <dbReference type="Proteomes" id="UP001156140"/>
    </source>
</evidence>
<dbReference type="RefSeq" id="WP_281736223.1">
    <property type="nucleotide sequence ID" value="NZ_JAKETQ010000001.1"/>
</dbReference>
<evidence type="ECO:0000256" key="2">
    <source>
        <dbReference type="PIRSR" id="PIRSR016521-1"/>
    </source>
</evidence>
<dbReference type="Proteomes" id="UP001156140">
    <property type="component" value="Unassembled WGS sequence"/>
</dbReference>
<feature type="active site" description="Charge relay system" evidence="2">
    <location>
        <position position="373"/>
    </location>
</feature>
<evidence type="ECO:0000259" key="3">
    <source>
        <dbReference type="Pfam" id="PF04775"/>
    </source>
</evidence>
<dbReference type="InterPro" id="IPR016662">
    <property type="entry name" value="Acyl-CoA_thioEstase_long-chain"/>
</dbReference>
<evidence type="ECO:0000256" key="1">
    <source>
        <dbReference type="ARBA" id="ARBA00006538"/>
    </source>
</evidence>
<feature type="domain" description="Acyl-CoA thioester hydrolase/bile acid-CoA amino acid N-acetyltransferase" evidence="3">
    <location>
        <begin position="15"/>
        <end position="133"/>
    </location>
</feature>
<dbReference type="GO" id="GO:0006637">
    <property type="term" value="P:acyl-CoA metabolic process"/>
    <property type="evidence" value="ECO:0007669"/>
    <property type="project" value="InterPro"/>
</dbReference>
<proteinExistence type="inferred from homology"/>
<dbReference type="GO" id="GO:0047617">
    <property type="term" value="F:fatty acyl-CoA hydrolase activity"/>
    <property type="evidence" value="ECO:0007669"/>
    <property type="project" value="TreeGrafter"/>
</dbReference>
<dbReference type="SUPFAM" id="SSF53474">
    <property type="entry name" value="alpha/beta-Hydrolases"/>
    <property type="match status" value="1"/>
</dbReference>
<accession>A0AA41QN51</accession>
<organism evidence="5 6">
    <name type="scientific">Paradevosia shaoguanensis</name>
    <dbReference type="NCBI Taxonomy" id="1335043"/>
    <lineage>
        <taxon>Bacteria</taxon>
        <taxon>Pseudomonadati</taxon>
        <taxon>Pseudomonadota</taxon>
        <taxon>Alphaproteobacteria</taxon>
        <taxon>Hyphomicrobiales</taxon>
        <taxon>Devosiaceae</taxon>
        <taxon>Paradevosia</taxon>
    </lineage>
</organism>
<feature type="active site" description="Charge relay system" evidence="2">
    <location>
        <position position="340"/>
    </location>
</feature>
<dbReference type="Pfam" id="PF08840">
    <property type="entry name" value="BAAT_C"/>
    <property type="match status" value="1"/>
</dbReference>
<comment type="similarity">
    <text evidence="1">Belongs to the C/M/P thioester hydrolase family.</text>
</comment>
<dbReference type="Gene3D" id="3.40.50.1820">
    <property type="entry name" value="alpha/beta hydrolase"/>
    <property type="match status" value="1"/>
</dbReference>
<dbReference type="GO" id="GO:0006631">
    <property type="term" value="P:fatty acid metabolic process"/>
    <property type="evidence" value="ECO:0007669"/>
    <property type="project" value="TreeGrafter"/>
</dbReference>
<name>A0AA41QN51_9HYPH</name>
<evidence type="ECO:0000313" key="5">
    <source>
        <dbReference type="EMBL" id="MCI0127912.1"/>
    </source>
</evidence>
<dbReference type="InterPro" id="IPR042490">
    <property type="entry name" value="Thio_Ohase/BAAT_N"/>
</dbReference>
<dbReference type="EMBL" id="JALAZD010000001">
    <property type="protein sequence ID" value="MCI0127912.1"/>
    <property type="molecule type" value="Genomic_DNA"/>
</dbReference>
<comment type="caution">
    <text evidence="5">The sequence shown here is derived from an EMBL/GenBank/DDBJ whole genome shotgun (WGS) entry which is preliminary data.</text>
</comment>
<dbReference type="PANTHER" id="PTHR10824">
    <property type="entry name" value="ACYL-COENZYME A THIOESTERASE-RELATED"/>
    <property type="match status" value="1"/>
</dbReference>
<dbReference type="InterPro" id="IPR006862">
    <property type="entry name" value="Thio_Ohase/aa_AcTrfase"/>
</dbReference>
<protein>
    <submittedName>
        <fullName evidence="5">Acyl-CoA thioesterase/BAAT N-terminal domain-containing protein</fullName>
    </submittedName>
</protein>
<dbReference type="InterPro" id="IPR014940">
    <property type="entry name" value="BAAT_C"/>
</dbReference>